<dbReference type="Pfam" id="PF01722">
    <property type="entry name" value="BolA"/>
    <property type="match status" value="1"/>
</dbReference>
<dbReference type="EMBL" id="MWPV01000001">
    <property type="protein sequence ID" value="OUL59156.1"/>
    <property type="molecule type" value="Genomic_DNA"/>
</dbReference>
<evidence type="ECO:0000256" key="1">
    <source>
        <dbReference type="ARBA" id="ARBA00005578"/>
    </source>
</evidence>
<name>A0A244CUN8_PSEDV</name>
<dbReference type="InterPro" id="IPR050961">
    <property type="entry name" value="BolA/IbaG_stress_morph_reg"/>
</dbReference>
<dbReference type="RefSeq" id="WP_086742550.1">
    <property type="nucleotide sequence ID" value="NZ_MWPV01000001.1"/>
</dbReference>
<gene>
    <name evidence="3" type="ORF">B1199_02435</name>
</gene>
<dbReference type="GO" id="GO:0006351">
    <property type="term" value="P:DNA-templated transcription"/>
    <property type="evidence" value="ECO:0007669"/>
    <property type="project" value="TreeGrafter"/>
</dbReference>
<dbReference type="InterPro" id="IPR036065">
    <property type="entry name" value="BolA-like_sf"/>
</dbReference>
<dbReference type="SUPFAM" id="SSF82657">
    <property type="entry name" value="BolA-like"/>
    <property type="match status" value="1"/>
</dbReference>
<comment type="similarity">
    <text evidence="1 2">Belongs to the BolA/IbaG family.</text>
</comment>
<evidence type="ECO:0000313" key="3">
    <source>
        <dbReference type="EMBL" id="OUL59156.1"/>
    </source>
</evidence>
<dbReference type="PANTHER" id="PTHR46229">
    <property type="entry name" value="BOLA TRANSCRIPTION REGULATOR"/>
    <property type="match status" value="1"/>
</dbReference>
<keyword evidence="4" id="KW-1185">Reference proteome</keyword>
<proteinExistence type="inferred from homology"/>
<protein>
    <submittedName>
        <fullName evidence="3">Transcriptional regulator</fullName>
    </submittedName>
</protein>
<dbReference type="GO" id="GO:0005829">
    <property type="term" value="C:cytosol"/>
    <property type="evidence" value="ECO:0007669"/>
    <property type="project" value="TreeGrafter"/>
</dbReference>
<dbReference type="Proteomes" id="UP000194841">
    <property type="component" value="Unassembled WGS sequence"/>
</dbReference>
<accession>A0A244CUN8</accession>
<sequence>MQMQIQIEEKLIAQFNCQHLEVINESHMHSAGLESHFKVIIVTEDFANQRLLQRHRAINTVLADELANHIHALALHTYTPHEWTDLYQQAPVSPNCLGGSKKVSAHL</sequence>
<dbReference type="InterPro" id="IPR002634">
    <property type="entry name" value="BolA"/>
</dbReference>
<dbReference type="Gene3D" id="3.10.20.90">
    <property type="entry name" value="Phosphatidylinositol 3-kinase Catalytic Subunit, Chain A, domain 1"/>
    <property type="match status" value="1"/>
</dbReference>
<reference evidence="3 4" key="1">
    <citation type="submission" date="2017-02" db="EMBL/GenBank/DDBJ databases">
        <title>Pseudoalteromonas ulvae TC14 Genome.</title>
        <authorList>
            <person name="Molmeret M."/>
        </authorList>
    </citation>
    <scope>NUCLEOTIDE SEQUENCE [LARGE SCALE GENOMIC DNA]</scope>
    <source>
        <strain evidence="3">TC14</strain>
    </source>
</reference>
<dbReference type="PANTHER" id="PTHR46229:SF2">
    <property type="entry name" value="BOLA-LIKE PROTEIN 1"/>
    <property type="match status" value="1"/>
</dbReference>
<evidence type="ECO:0000256" key="2">
    <source>
        <dbReference type="RuleBase" id="RU003860"/>
    </source>
</evidence>
<dbReference type="PIRSF" id="PIRSF003113">
    <property type="entry name" value="BolA"/>
    <property type="match status" value="1"/>
</dbReference>
<dbReference type="AlphaFoldDB" id="A0A244CUN8"/>
<organism evidence="3 4">
    <name type="scientific">Pseudoalteromonas ulvae</name>
    <dbReference type="NCBI Taxonomy" id="107327"/>
    <lineage>
        <taxon>Bacteria</taxon>
        <taxon>Pseudomonadati</taxon>
        <taxon>Pseudomonadota</taxon>
        <taxon>Gammaproteobacteria</taxon>
        <taxon>Alteromonadales</taxon>
        <taxon>Pseudoalteromonadaceae</taxon>
        <taxon>Pseudoalteromonas</taxon>
    </lineage>
</organism>
<dbReference type="OrthoDB" id="9801469at2"/>
<evidence type="ECO:0000313" key="4">
    <source>
        <dbReference type="Proteomes" id="UP000194841"/>
    </source>
</evidence>
<comment type="caution">
    <text evidence="3">The sequence shown here is derived from an EMBL/GenBank/DDBJ whole genome shotgun (WGS) entry which is preliminary data.</text>
</comment>